<keyword evidence="1" id="KW-0732">Signal</keyword>
<accession>A0A2P8HDG0</accession>
<dbReference type="OrthoDB" id="610610at2"/>
<dbReference type="RefSeq" id="WP_106530546.1">
    <property type="nucleotide sequence ID" value="NZ_PYAW01000006.1"/>
</dbReference>
<reference evidence="2 3" key="1">
    <citation type="submission" date="2018-03" db="EMBL/GenBank/DDBJ databases">
        <title>Genomic Encyclopedia of Archaeal and Bacterial Type Strains, Phase II (KMG-II): from individual species to whole genera.</title>
        <authorList>
            <person name="Goeker M."/>
        </authorList>
    </citation>
    <scope>NUCLEOTIDE SEQUENCE [LARGE SCALE GENOMIC DNA]</scope>
    <source>
        <strain evidence="2 3">DSM 24859</strain>
    </source>
</reference>
<evidence type="ECO:0000313" key="2">
    <source>
        <dbReference type="EMBL" id="PSL44260.1"/>
    </source>
</evidence>
<name>A0A2P8HDG0_CHINA</name>
<evidence type="ECO:0000313" key="3">
    <source>
        <dbReference type="Proteomes" id="UP000240971"/>
    </source>
</evidence>
<comment type="caution">
    <text evidence="2">The sequence shown here is derived from an EMBL/GenBank/DDBJ whole genome shotgun (WGS) entry which is preliminary data.</text>
</comment>
<feature type="signal peptide" evidence="1">
    <location>
        <begin position="1"/>
        <end position="23"/>
    </location>
</feature>
<evidence type="ECO:0000256" key="1">
    <source>
        <dbReference type="SAM" id="SignalP"/>
    </source>
</evidence>
<sequence length="1492" mass="163206">MHRSLYRLLLLLLLCFYTLSTTAQVAETPLEQHIRAVYKLLQERRANHKLQGQDLYDQLKDTANFKLPVGIGGNDNGQPPVIIDSIRFLPDHAEVTAYLVVQLPGTDRELMFAASSIPITRKGGLVGTARLELVNDQPLNLFGDSTAVIIQHGKTFAEFDCNGFKRLGIGAEIQLSPKLVKGNADGTQNLDERVKGYFETQASDLNDIIATVNIEPFQIRGAKGVTFTVQDAVIDLSDYHNSAGMVFPAEYNKLYSTADLPLWRGFCLRNFTVTLPDEIKDNKQKGQRKSFSVRNALIDERGFSGELLARNLIPLESGDMGGWAFSIEEFRLGFVANQFKYGSLAGGINVPITGDTTQFAYTALFHPGVEYVFTIQPSKEVSFEIFQAAHVTLEKSSFLEVAVKNKAFQVAANLTGTLSIGGSVKGDDSTGSAQGSSNNLAIPDIRFEQLVISTQAPFIHSGTFSLSGNTNLPKLGGYTLSVDAIQFVKDGEERGLGFDVHLNLMGGNSAFAADASLAILGKVNNSDGRYHFRYSRIWLSRIAIDVDQGPFALRGSLLFFNENKIYGNGFRGDIDARIRIGKSSGGIRVGVTALFGSVNDSRYWYADALAEFPGAIPILPPVMAKGFGGGLYYGVKQISVKEMQAGTAGYEIGTTRTGVTYKPDPGAGLGIKASMNFVLSNEKVLNGIVGFEMAFNRSGGVSRITFRGQCNVLTAPIPNVLDKIKTKYAKVLEHVDGNVSQTLNDNTDANGQIAVDLLVDADFENGTLYSDFKAYINIAGGVIRGVGPNGLAGEGVMYAGPDGWYLHVGSPSNPIGIELLGLARSHAYFMVGKDLPGSPPPPPNVQDILGGMNLDYMRDLNALAKGNGFAFGAGLDFDTGDMTFLIFYARLAAGIGFDIMLKNYGEGVHCEGGNGPIGINGWYANGQVYAYFQGKIGIKVNLFLIKGRFDIIDLGAAVVLQGKLPNPTWMRGVVGGHFSILGGLVSGDCRFEVTLGKECRIVGNNLFAEAGVQVIADATPHADEGDVNVFNTPQLVFNMPIGKTFNITDGDNKVHSFRARMEYFNLRDGGTNIDATQEWNADNTTVVLNTPEVLPSQKKLRLTARVTFEENVNGSWSPYLINNQPYAEAVDNEFATGVAPDVIVPSNVAYAYPVQQQLNYYKDESHQGYIILKKGQGYLFNAGTDFKQIGRIAIDGAQPLEFDLQYNSGKINFTVPDGIRNDKAYSLSLVNTPVTSNTAIDRNVSKQDTQVASGDAGTVTLQTKKTTGGINSLQEKVMYNYLFRSSRYSTFSEKIDHSPLYSMFTWPIRNAVYEFGYVINNQELFDEQEVDASGNSKVLQFEALLDDNVWYQQYIYPYVYADYGTSPYIYISWRNIADIGAPPVKGIYLRQSPNALQLQQGGQTAYNGLSGFIYNLPHYIERDYVETQSAIANAYIHQWIPVLSDKQAHMISTPFTPAGKGNYRFRIKYVLPGINTVTSVKELTIQNNVDNH</sequence>
<organism evidence="2 3">
    <name type="scientific">Chitinophaga niastensis</name>
    <dbReference type="NCBI Taxonomy" id="536980"/>
    <lineage>
        <taxon>Bacteria</taxon>
        <taxon>Pseudomonadati</taxon>
        <taxon>Bacteroidota</taxon>
        <taxon>Chitinophagia</taxon>
        <taxon>Chitinophagales</taxon>
        <taxon>Chitinophagaceae</taxon>
        <taxon>Chitinophaga</taxon>
    </lineage>
</organism>
<proteinExistence type="predicted"/>
<dbReference type="Proteomes" id="UP000240971">
    <property type="component" value="Unassembled WGS sequence"/>
</dbReference>
<dbReference type="EMBL" id="PYAW01000006">
    <property type="protein sequence ID" value="PSL44260.1"/>
    <property type="molecule type" value="Genomic_DNA"/>
</dbReference>
<feature type="chain" id="PRO_5015107420" evidence="1">
    <location>
        <begin position="24"/>
        <end position="1492"/>
    </location>
</feature>
<keyword evidence="3" id="KW-1185">Reference proteome</keyword>
<protein>
    <submittedName>
        <fullName evidence="2">Uncharacterized protein</fullName>
    </submittedName>
</protein>
<gene>
    <name evidence="2" type="ORF">CLV51_106126</name>
</gene>